<accession>A0A9P9L4V1</accession>
<gene>
    <name evidence="8" type="ORF">B0J15DRAFT_115401</name>
</gene>
<comment type="caution">
    <text evidence="8">The sequence shown here is derived from an EMBL/GenBank/DDBJ whole genome shotgun (WGS) entry which is preliminary data.</text>
</comment>
<keyword evidence="4 6" id="KW-0472">Membrane</keyword>
<evidence type="ECO:0000256" key="5">
    <source>
        <dbReference type="SAM" id="MobiDB-lite"/>
    </source>
</evidence>
<dbReference type="PANTHER" id="PTHR15549">
    <property type="entry name" value="PAIRED IMMUNOGLOBULIN-LIKE TYPE 2 RECEPTOR"/>
    <property type="match status" value="1"/>
</dbReference>
<feature type="compositionally biased region" description="Low complexity" evidence="5">
    <location>
        <begin position="296"/>
        <end position="323"/>
    </location>
</feature>
<dbReference type="AlphaFoldDB" id="A0A9P9L4V1"/>
<keyword evidence="3 6" id="KW-1133">Transmembrane helix</keyword>
<reference evidence="8" key="1">
    <citation type="journal article" date="2021" name="Nat. Commun.">
        <title>Genetic determinants of endophytism in the Arabidopsis root mycobiome.</title>
        <authorList>
            <person name="Mesny F."/>
            <person name="Miyauchi S."/>
            <person name="Thiergart T."/>
            <person name="Pickel B."/>
            <person name="Atanasova L."/>
            <person name="Karlsson M."/>
            <person name="Huettel B."/>
            <person name="Barry K.W."/>
            <person name="Haridas S."/>
            <person name="Chen C."/>
            <person name="Bauer D."/>
            <person name="Andreopoulos W."/>
            <person name="Pangilinan J."/>
            <person name="LaButti K."/>
            <person name="Riley R."/>
            <person name="Lipzen A."/>
            <person name="Clum A."/>
            <person name="Drula E."/>
            <person name="Henrissat B."/>
            <person name="Kohler A."/>
            <person name="Grigoriev I.V."/>
            <person name="Martin F.M."/>
            <person name="Hacquard S."/>
        </authorList>
    </citation>
    <scope>NUCLEOTIDE SEQUENCE</scope>
    <source>
        <strain evidence="8">FSSC 5 MPI-SDFR-AT-0091</strain>
    </source>
</reference>
<dbReference type="Proteomes" id="UP000736672">
    <property type="component" value="Unassembled WGS sequence"/>
</dbReference>
<feature type="compositionally biased region" description="Acidic residues" evidence="5">
    <location>
        <begin position="197"/>
        <end position="209"/>
    </location>
</feature>
<protein>
    <submittedName>
        <fullName evidence="8">Uncharacterized protein</fullName>
    </submittedName>
</protein>
<feature type="chain" id="PRO_5040485160" evidence="7">
    <location>
        <begin position="20"/>
        <end position="458"/>
    </location>
</feature>
<dbReference type="GO" id="GO:0016020">
    <property type="term" value="C:membrane"/>
    <property type="evidence" value="ECO:0007669"/>
    <property type="project" value="UniProtKB-SubCell"/>
</dbReference>
<evidence type="ECO:0000256" key="6">
    <source>
        <dbReference type="SAM" id="Phobius"/>
    </source>
</evidence>
<evidence type="ECO:0000256" key="1">
    <source>
        <dbReference type="ARBA" id="ARBA00004167"/>
    </source>
</evidence>
<dbReference type="PANTHER" id="PTHR15549:SF26">
    <property type="entry name" value="AXIAL BUDDING PATTERN PROTEIN 2-RELATED"/>
    <property type="match status" value="1"/>
</dbReference>
<evidence type="ECO:0000256" key="7">
    <source>
        <dbReference type="SAM" id="SignalP"/>
    </source>
</evidence>
<feature type="transmembrane region" description="Helical" evidence="6">
    <location>
        <begin position="251"/>
        <end position="273"/>
    </location>
</feature>
<keyword evidence="2 6" id="KW-0812">Transmembrane</keyword>
<keyword evidence="9" id="KW-1185">Reference proteome</keyword>
<dbReference type="EMBL" id="JAGTJS010000002">
    <property type="protein sequence ID" value="KAH7273965.1"/>
    <property type="molecule type" value="Genomic_DNA"/>
</dbReference>
<proteinExistence type="predicted"/>
<evidence type="ECO:0000313" key="9">
    <source>
        <dbReference type="Proteomes" id="UP000736672"/>
    </source>
</evidence>
<dbReference type="CDD" id="cd12087">
    <property type="entry name" value="TM_EGFR-like"/>
    <property type="match status" value="1"/>
</dbReference>
<sequence length="458" mass="46436">MYRSAALLALGALGSPATAAWLKPAADSTLDAPVQTGHLGPDAGEDHQMAIGWSPVPTNAPRLAGAMDMRFALGKRAELSQTCGWGSLGNSFTCVSSDASCASDAGYVGCCETGRSCNAIKTKCIDYEASSAGDCDILDDFQTMCCGSSAFPACYTLTGTSKGESFTVLACSVTSGTGSLFFSDPLATTNSDNESTATDDESSTTDDASDSTASGTATGTDTSDVTVTVDPSPSQTTDGGDSGGGTNVGAIAGGTVGGVAALGLVGLAGFLLFRRRNKKTTPGTTPPSNGTPPVAPAMAQTQNPQNPQNPQSPGPSFVPSSPSNAAYPSGVPSNFQPGYQQPYDPNAAAAYGQQAYSPPPQNYGGYAQPQQGFQNQYPQQQGYGQQGQYPAQYGAGGYQPAQSTSPPPGGITPSPGPKEGEPGFAGHNTHSPAPQQHEAQELPAVNPIGNENNRAELG</sequence>
<organism evidence="8 9">
    <name type="scientific">Fusarium solani</name>
    <name type="common">Filamentous fungus</name>
    <dbReference type="NCBI Taxonomy" id="169388"/>
    <lineage>
        <taxon>Eukaryota</taxon>
        <taxon>Fungi</taxon>
        <taxon>Dikarya</taxon>
        <taxon>Ascomycota</taxon>
        <taxon>Pezizomycotina</taxon>
        <taxon>Sordariomycetes</taxon>
        <taxon>Hypocreomycetidae</taxon>
        <taxon>Hypocreales</taxon>
        <taxon>Nectriaceae</taxon>
        <taxon>Fusarium</taxon>
        <taxon>Fusarium solani species complex</taxon>
    </lineage>
</organism>
<dbReference type="InterPro" id="IPR051694">
    <property type="entry name" value="Immunoregulatory_rcpt-like"/>
</dbReference>
<feature type="region of interest" description="Disordered" evidence="5">
    <location>
        <begin position="189"/>
        <end position="245"/>
    </location>
</feature>
<feature type="compositionally biased region" description="Low complexity" evidence="5">
    <location>
        <begin position="365"/>
        <end position="404"/>
    </location>
</feature>
<dbReference type="OrthoDB" id="4814718at2759"/>
<feature type="compositionally biased region" description="Low complexity" evidence="5">
    <location>
        <begin position="210"/>
        <end position="239"/>
    </location>
</feature>
<evidence type="ECO:0000256" key="4">
    <source>
        <dbReference type="ARBA" id="ARBA00023136"/>
    </source>
</evidence>
<feature type="region of interest" description="Disordered" evidence="5">
    <location>
        <begin position="278"/>
        <end position="458"/>
    </location>
</feature>
<dbReference type="GO" id="GO:0071944">
    <property type="term" value="C:cell periphery"/>
    <property type="evidence" value="ECO:0007669"/>
    <property type="project" value="UniProtKB-ARBA"/>
</dbReference>
<feature type="signal peptide" evidence="7">
    <location>
        <begin position="1"/>
        <end position="19"/>
    </location>
</feature>
<evidence type="ECO:0000256" key="3">
    <source>
        <dbReference type="ARBA" id="ARBA00022989"/>
    </source>
</evidence>
<evidence type="ECO:0000256" key="2">
    <source>
        <dbReference type="ARBA" id="ARBA00022692"/>
    </source>
</evidence>
<feature type="compositionally biased region" description="Pro residues" evidence="5">
    <location>
        <begin position="405"/>
        <end position="416"/>
    </location>
</feature>
<comment type="subcellular location">
    <subcellularLocation>
        <location evidence="1">Membrane</location>
        <topology evidence="1">Single-pass membrane protein</topology>
    </subcellularLocation>
</comment>
<name>A0A9P9L4V1_FUSSL</name>
<keyword evidence="7" id="KW-0732">Signal</keyword>
<evidence type="ECO:0000313" key="8">
    <source>
        <dbReference type="EMBL" id="KAH7273965.1"/>
    </source>
</evidence>